<dbReference type="AlphaFoldDB" id="A0A3N2DNS1"/>
<protein>
    <recommendedName>
        <fullName evidence="3">DUF1315 family protein</fullName>
    </recommendedName>
</protein>
<gene>
    <name evidence="1" type="ORF">EDC56_1738</name>
</gene>
<keyword evidence="2" id="KW-1185">Reference proteome</keyword>
<evidence type="ECO:0008006" key="3">
    <source>
        <dbReference type="Google" id="ProtNLM"/>
    </source>
</evidence>
<evidence type="ECO:0000313" key="2">
    <source>
        <dbReference type="Proteomes" id="UP000275394"/>
    </source>
</evidence>
<dbReference type="OrthoDB" id="5616307at2"/>
<name>A0A3N2DNS1_9GAMM</name>
<comment type="caution">
    <text evidence="1">The sequence shown here is derived from an EMBL/GenBank/DDBJ whole genome shotgun (WGS) entry which is preliminary data.</text>
</comment>
<organism evidence="1 2">
    <name type="scientific">Sinobacterium caligoides</name>
    <dbReference type="NCBI Taxonomy" id="933926"/>
    <lineage>
        <taxon>Bacteria</taxon>
        <taxon>Pseudomonadati</taxon>
        <taxon>Pseudomonadota</taxon>
        <taxon>Gammaproteobacteria</taxon>
        <taxon>Cellvibrionales</taxon>
        <taxon>Spongiibacteraceae</taxon>
        <taxon>Sinobacterium</taxon>
    </lineage>
</organism>
<evidence type="ECO:0000313" key="1">
    <source>
        <dbReference type="EMBL" id="ROS01309.1"/>
    </source>
</evidence>
<dbReference type="InterPro" id="IPR009749">
    <property type="entry name" value="DUF1315"/>
</dbReference>
<accession>A0A3N2DNS1</accession>
<dbReference type="Pfam" id="PF07023">
    <property type="entry name" value="DUF1315"/>
    <property type="match status" value="1"/>
</dbReference>
<dbReference type="EMBL" id="RKHR01000004">
    <property type="protein sequence ID" value="ROS01309.1"/>
    <property type="molecule type" value="Genomic_DNA"/>
</dbReference>
<sequence>MDLEQLLERITPEIYANLQRAIELGKWHDGRVLSKEERQLCLQAVIAYGEKNLVEEERAGFVDMTEEKKKKRDNKIEQLEKAGVQPLNFIGK</sequence>
<dbReference type="RefSeq" id="WP_123712118.1">
    <property type="nucleotide sequence ID" value="NZ_RKHR01000004.1"/>
</dbReference>
<proteinExistence type="predicted"/>
<dbReference type="Proteomes" id="UP000275394">
    <property type="component" value="Unassembled WGS sequence"/>
</dbReference>
<reference evidence="1 2" key="1">
    <citation type="submission" date="2018-11" db="EMBL/GenBank/DDBJ databases">
        <title>Genomic Encyclopedia of Type Strains, Phase IV (KMG-IV): sequencing the most valuable type-strain genomes for metagenomic binning, comparative biology and taxonomic classification.</title>
        <authorList>
            <person name="Goeker M."/>
        </authorList>
    </citation>
    <scope>NUCLEOTIDE SEQUENCE [LARGE SCALE GENOMIC DNA]</scope>
    <source>
        <strain evidence="1 2">DSM 100316</strain>
    </source>
</reference>